<feature type="binding site" evidence="8">
    <location>
        <begin position="216"/>
        <end position="222"/>
    </location>
    <ligand>
        <name>ATP</name>
        <dbReference type="ChEBI" id="CHEBI:30616"/>
    </ligand>
</feature>
<evidence type="ECO:0000256" key="4">
    <source>
        <dbReference type="ARBA" id="ARBA00022679"/>
    </source>
</evidence>
<dbReference type="PROSITE" id="PS00902">
    <property type="entry name" value="GLUTAMATE_5_KINASE"/>
    <property type="match status" value="1"/>
</dbReference>
<dbReference type="InterPro" id="IPR005715">
    <property type="entry name" value="Glu_5kinase/COase_Synthase"/>
</dbReference>
<evidence type="ECO:0000313" key="11">
    <source>
        <dbReference type="Proteomes" id="UP000184404"/>
    </source>
</evidence>
<dbReference type="SUPFAM" id="SSF53633">
    <property type="entry name" value="Carbamate kinase-like"/>
    <property type="match status" value="1"/>
</dbReference>
<dbReference type="OrthoDB" id="9804434at2"/>
<feature type="binding site" evidence="8">
    <location>
        <begin position="174"/>
        <end position="175"/>
    </location>
    <ligand>
        <name>ATP</name>
        <dbReference type="ChEBI" id="CHEBI:30616"/>
    </ligand>
</feature>
<dbReference type="EMBL" id="FQUG01000009">
    <property type="protein sequence ID" value="SHF22300.1"/>
    <property type="molecule type" value="Genomic_DNA"/>
</dbReference>
<dbReference type="InterPro" id="IPR019797">
    <property type="entry name" value="Glutamate_5-kinase_CS"/>
</dbReference>
<evidence type="ECO:0000259" key="9">
    <source>
        <dbReference type="SMART" id="SM00359"/>
    </source>
</evidence>
<dbReference type="GO" id="GO:0055129">
    <property type="term" value="P:L-proline biosynthetic process"/>
    <property type="evidence" value="ECO:0007669"/>
    <property type="project" value="UniProtKB-UniRule"/>
</dbReference>
<comment type="pathway">
    <text evidence="8">Amino-acid biosynthesis; L-proline biosynthesis; L-glutamate 5-semialdehyde from L-glutamate: step 1/2.</text>
</comment>
<evidence type="ECO:0000256" key="2">
    <source>
        <dbReference type="ARBA" id="ARBA00022605"/>
    </source>
</evidence>
<dbReference type="GO" id="GO:0005829">
    <property type="term" value="C:cytosol"/>
    <property type="evidence" value="ECO:0007669"/>
    <property type="project" value="TreeGrafter"/>
</dbReference>
<organism evidence="10 11">
    <name type="scientific">Schwartzia succinivorans DSM 10502</name>
    <dbReference type="NCBI Taxonomy" id="1123243"/>
    <lineage>
        <taxon>Bacteria</taxon>
        <taxon>Bacillati</taxon>
        <taxon>Bacillota</taxon>
        <taxon>Negativicutes</taxon>
        <taxon>Selenomonadales</taxon>
        <taxon>Selenomonadaceae</taxon>
        <taxon>Schwartzia</taxon>
    </lineage>
</organism>
<dbReference type="PANTHER" id="PTHR43654">
    <property type="entry name" value="GLUTAMATE 5-KINASE"/>
    <property type="match status" value="1"/>
</dbReference>
<keyword evidence="5 8" id="KW-0547">Nucleotide-binding</keyword>
<dbReference type="InterPro" id="IPR001057">
    <property type="entry name" value="Glu/AcGlu_kinase"/>
</dbReference>
<dbReference type="InterPro" id="IPR015947">
    <property type="entry name" value="PUA-like_sf"/>
</dbReference>
<feature type="binding site" evidence="8">
    <location>
        <position position="142"/>
    </location>
    <ligand>
        <name>substrate</name>
    </ligand>
</feature>
<keyword evidence="3 8" id="KW-0641">Proline biosynthesis</keyword>
<evidence type="ECO:0000256" key="5">
    <source>
        <dbReference type="ARBA" id="ARBA00022741"/>
    </source>
</evidence>
<dbReference type="HAMAP" id="MF_00456">
    <property type="entry name" value="ProB"/>
    <property type="match status" value="1"/>
</dbReference>
<feature type="binding site" evidence="8">
    <location>
        <position position="56"/>
    </location>
    <ligand>
        <name>substrate</name>
    </ligand>
</feature>
<keyword evidence="11" id="KW-1185">Reference proteome</keyword>
<proteinExistence type="inferred from homology"/>
<comment type="function">
    <text evidence="8">Catalyzes the transfer of a phosphate group to glutamate to form L-glutamate 5-phosphate.</text>
</comment>
<dbReference type="FunFam" id="3.40.1160.10:FF:000018">
    <property type="entry name" value="Glutamate 5-kinase"/>
    <property type="match status" value="1"/>
</dbReference>
<dbReference type="PANTHER" id="PTHR43654:SF1">
    <property type="entry name" value="ISOPENTENYL PHOSPHATE KINASE"/>
    <property type="match status" value="1"/>
</dbReference>
<feature type="binding site" evidence="8">
    <location>
        <position position="16"/>
    </location>
    <ligand>
        <name>ATP</name>
        <dbReference type="ChEBI" id="CHEBI:30616"/>
    </ligand>
</feature>
<keyword evidence="1 8" id="KW-0963">Cytoplasm</keyword>
<feature type="binding site" evidence="8">
    <location>
        <position position="154"/>
    </location>
    <ligand>
        <name>substrate</name>
    </ligand>
</feature>
<dbReference type="RefSeq" id="WP_072936252.1">
    <property type="nucleotide sequence ID" value="NZ_FQUG01000009.1"/>
</dbReference>
<dbReference type="EC" id="2.7.2.11" evidence="8"/>
<sequence>MDARAKLRDAKRIVVKVGTSTITYPTGKMNLSRLESLVRELADLANQGREIVLVSSGAIAVGRDRMNRKKSASIPERQAMAAVGQGILMHVYETLFASYGQVAGQVLLTKENSARHNQYANSRNALIEMLALNIVPVINENDAVSVDELKIGDNDNLSATVASLIDADLLILLSDVDGVYTANPQTHPEAELLSEIDEITPEVEQMAGGVLSDVGTGGMHTKIEAAKIARSAGVHMVIASGDAPGTIRSILEGKETGTFFPAKEAHLRVRKSWLAFGRHIDGDLMVDDGCAKAMQEKGSSLLPAGLLSVEGEFKEKSTVRVLDSSGREIARGITNYDSETLRRIAGHRSDEISMLLPAAQKKEVIHRDNMVLMA</sequence>
<dbReference type="InterPro" id="IPR011529">
    <property type="entry name" value="Glu_5kinase"/>
</dbReference>
<evidence type="ECO:0000256" key="3">
    <source>
        <dbReference type="ARBA" id="ARBA00022650"/>
    </source>
</evidence>
<feature type="domain" description="PUA" evidence="9">
    <location>
        <begin position="282"/>
        <end position="365"/>
    </location>
</feature>
<evidence type="ECO:0000256" key="1">
    <source>
        <dbReference type="ARBA" id="ARBA00022490"/>
    </source>
</evidence>
<dbReference type="UniPathway" id="UPA00098">
    <property type="reaction ID" value="UER00359"/>
</dbReference>
<dbReference type="PIRSF" id="PIRSF000729">
    <property type="entry name" value="GK"/>
    <property type="match status" value="1"/>
</dbReference>
<dbReference type="GO" id="GO:0003723">
    <property type="term" value="F:RNA binding"/>
    <property type="evidence" value="ECO:0007669"/>
    <property type="project" value="InterPro"/>
</dbReference>
<dbReference type="InterPro" id="IPR036974">
    <property type="entry name" value="PUA_sf"/>
</dbReference>
<dbReference type="Gene3D" id="2.30.130.10">
    <property type="entry name" value="PUA domain"/>
    <property type="match status" value="1"/>
</dbReference>
<dbReference type="SUPFAM" id="SSF88697">
    <property type="entry name" value="PUA domain-like"/>
    <property type="match status" value="1"/>
</dbReference>
<dbReference type="PRINTS" id="PR00474">
    <property type="entry name" value="GLU5KINASE"/>
</dbReference>
<comment type="catalytic activity">
    <reaction evidence="8">
        <text>L-glutamate + ATP = L-glutamyl 5-phosphate + ADP</text>
        <dbReference type="Rhea" id="RHEA:14877"/>
        <dbReference type="ChEBI" id="CHEBI:29985"/>
        <dbReference type="ChEBI" id="CHEBI:30616"/>
        <dbReference type="ChEBI" id="CHEBI:58274"/>
        <dbReference type="ChEBI" id="CHEBI:456216"/>
        <dbReference type="EC" id="2.7.2.11"/>
    </reaction>
</comment>
<evidence type="ECO:0000256" key="7">
    <source>
        <dbReference type="ARBA" id="ARBA00022840"/>
    </source>
</evidence>
<dbReference type="CDD" id="cd04242">
    <property type="entry name" value="AAK_G5K_ProB"/>
    <property type="match status" value="1"/>
</dbReference>
<dbReference type="InterPro" id="IPR001048">
    <property type="entry name" value="Asp/Glu/Uridylate_kinase"/>
</dbReference>
<dbReference type="SMART" id="SM00359">
    <property type="entry name" value="PUA"/>
    <property type="match status" value="1"/>
</dbReference>
<dbReference type="PROSITE" id="PS50890">
    <property type="entry name" value="PUA"/>
    <property type="match status" value="1"/>
</dbReference>
<keyword evidence="6 8" id="KW-0418">Kinase</keyword>
<keyword evidence="2 8" id="KW-0028">Amino-acid biosynthesis</keyword>
<protein>
    <recommendedName>
        <fullName evidence="8">Glutamate 5-kinase</fullName>
        <ecNumber evidence="8">2.7.2.11</ecNumber>
    </recommendedName>
    <alternativeName>
        <fullName evidence="8">Gamma-glutamyl kinase</fullName>
        <shortName evidence="8">GK</shortName>
    </alternativeName>
</protein>
<dbReference type="InterPro" id="IPR041739">
    <property type="entry name" value="G5K_ProB"/>
</dbReference>
<evidence type="ECO:0000313" key="10">
    <source>
        <dbReference type="EMBL" id="SHF22300.1"/>
    </source>
</evidence>
<dbReference type="InterPro" id="IPR036393">
    <property type="entry name" value="AceGlu_kinase-like_sf"/>
</dbReference>
<dbReference type="AlphaFoldDB" id="A0A1M4ZW63"/>
<dbReference type="Gene3D" id="3.40.1160.10">
    <property type="entry name" value="Acetylglutamate kinase-like"/>
    <property type="match status" value="1"/>
</dbReference>
<dbReference type="STRING" id="1123243.SAMN02745190_02141"/>
<dbReference type="InterPro" id="IPR002478">
    <property type="entry name" value="PUA"/>
</dbReference>
<gene>
    <name evidence="8" type="primary">proB</name>
    <name evidence="10" type="ORF">SAMN02745190_02141</name>
</gene>
<evidence type="ECO:0000256" key="6">
    <source>
        <dbReference type="ARBA" id="ARBA00022777"/>
    </source>
</evidence>
<comment type="subcellular location">
    <subcellularLocation>
        <location evidence="8">Cytoplasm</location>
    </subcellularLocation>
</comment>
<accession>A0A1M4ZW63</accession>
<dbReference type="GO" id="GO:0005524">
    <property type="term" value="F:ATP binding"/>
    <property type="evidence" value="ECO:0007669"/>
    <property type="project" value="UniProtKB-KW"/>
</dbReference>
<dbReference type="Pfam" id="PF00696">
    <property type="entry name" value="AA_kinase"/>
    <property type="match status" value="1"/>
</dbReference>
<name>A0A1M4ZW63_9FIRM</name>
<dbReference type="CDD" id="cd21157">
    <property type="entry name" value="PUA_G5K"/>
    <property type="match status" value="1"/>
</dbReference>
<dbReference type="Proteomes" id="UP000184404">
    <property type="component" value="Unassembled WGS sequence"/>
</dbReference>
<evidence type="ECO:0000256" key="8">
    <source>
        <dbReference type="HAMAP-Rule" id="MF_00456"/>
    </source>
</evidence>
<dbReference type="FunFam" id="2.30.130.10:FF:000007">
    <property type="entry name" value="Glutamate 5-kinase"/>
    <property type="match status" value="1"/>
</dbReference>
<dbReference type="NCBIfam" id="TIGR01027">
    <property type="entry name" value="proB"/>
    <property type="match status" value="1"/>
</dbReference>
<reference evidence="10 11" key="1">
    <citation type="submission" date="2016-11" db="EMBL/GenBank/DDBJ databases">
        <authorList>
            <person name="Jaros S."/>
            <person name="Januszkiewicz K."/>
            <person name="Wedrychowicz H."/>
        </authorList>
    </citation>
    <scope>NUCLEOTIDE SEQUENCE [LARGE SCALE GENOMIC DNA]</scope>
    <source>
        <strain evidence="10 11">DSM 10502</strain>
    </source>
</reference>
<keyword evidence="7 8" id="KW-0067">ATP-binding</keyword>
<comment type="similarity">
    <text evidence="8">Belongs to the glutamate 5-kinase family.</text>
</comment>
<dbReference type="Pfam" id="PF01472">
    <property type="entry name" value="PUA"/>
    <property type="match status" value="1"/>
</dbReference>
<keyword evidence="4 8" id="KW-0808">Transferase</keyword>
<dbReference type="GO" id="GO:0004349">
    <property type="term" value="F:glutamate 5-kinase activity"/>
    <property type="evidence" value="ECO:0007669"/>
    <property type="project" value="UniProtKB-UniRule"/>
</dbReference>